<accession>A0A0A9FJI9</accession>
<protein>
    <submittedName>
        <fullName evidence="1">Uncharacterized protein</fullName>
    </submittedName>
</protein>
<proteinExistence type="predicted"/>
<organism evidence="1">
    <name type="scientific">Arundo donax</name>
    <name type="common">Giant reed</name>
    <name type="synonym">Donax arundinaceus</name>
    <dbReference type="NCBI Taxonomy" id="35708"/>
    <lineage>
        <taxon>Eukaryota</taxon>
        <taxon>Viridiplantae</taxon>
        <taxon>Streptophyta</taxon>
        <taxon>Embryophyta</taxon>
        <taxon>Tracheophyta</taxon>
        <taxon>Spermatophyta</taxon>
        <taxon>Magnoliopsida</taxon>
        <taxon>Liliopsida</taxon>
        <taxon>Poales</taxon>
        <taxon>Poaceae</taxon>
        <taxon>PACMAD clade</taxon>
        <taxon>Arundinoideae</taxon>
        <taxon>Arundineae</taxon>
        <taxon>Arundo</taxon>
    </lineage>
</organism>
<dbReference type="EMBL" id="GBRH01189448">
    <property type="protein sequence ID" value="JAE08448.1"/>
    <property type="molecule type" value="Transcribed_RNA"/>
</dbReference>
<reference evidence="1" key="1">
    <citation type="submission" date="2014-09" db="EMBL/GenBank/DDBJ databases">
        <authorList>
            <person name="Magalhaes I.L.F."/>
            <person name="Oliveira U."/>
            <person name="Santos F.R."/>
            <person name="Vidigal T.H.D.A."/>
            <person name="Brescovit A.D."/>
            <person name="Santos A.J."/>
        </authorList>
    </citation>
    <scope>NUCLEOTIDE SEQUENCE</scope>
    <source>
        <tissue evidence="1">Shoot tissue taken approximately 20 cm above the soil surface</tissue>
    </source>
</reference>
<sequence length="45" mass="5068">MSSQQTTGSHMVGTAHHFVRVKNSKMSFPKKRGPSLLTIGWWTHS</sequence>
<name>A0A0A9FJI9_ARUDO</name>
<evidence type="ECO:0000313" key="1">
    <source>
        <dbReference type="EMBL" id="JAE08448.1"/>
    </source>
</evidence>
<dbReference type="AlphaFoldDB" id="A0A0A9FJI9"/>
<reference evidence="1" key="2">
    <citation type="journal article" date="2015" name="Data Brief">
        <title>Shoot transcriptome of the giant reed, Arundo donax.</title>
        <authorList>
            <person name="Barrero R.A."/>
            <person name="Guerrero F.D."/>
            <person name="Moolhuijzen P."/>
            <person name="Goolsby J.A."/>
            <person name="Tidwell J."/>
            <person name="Bellgard S.E."/>
            <person name="Bellgard M.I."/>
        </authorList>
    </citation>
    <scope>NUCLEOTIDE SEQUENCE</scope>
    <source>
        <tissue evidence="1">Shoot tissue taken approximately 20 cm above the soil surface</tissue>
    </source>
</reference>